<keyword evidence="6" id="KW-0675">Receptor</keyword>
<feature type="transmembrane region" description="Helical" evidence="9">
    <location>
        <begin position="52"/>
        <end position="77"/>
    </location>
</feature>
<dbReference type="GO" id="GO:0007200">
    <property type="term" value="P:phospholipase C-activating G protein-coupled receptor signaling pathway"/>
    <property type="evidence" value="ECO:0007669"/>
    <property type="project" value="TreeGrafter"/>
</dbReference>
<sequence>MLTAGPTPPERCSPLQLHSIAACTMNCTAVGGYCGPPLWYQFPVCAEAPFGFVFYFAVKVFNLAVGTPCNVLVMWHISSKKSDASTSDAFIFNLALLDAFFCLTTPLDLVNRMLLEDSHLWYFQRFAYGMKDLAPLFLVCICLDRYIAVVFPVLFTSIRDSNVRTGVSVVVWGLILAYGLGKCILGDPKVNGIFSGVILFAFAFMVFCNISVIWVLRRSVAGKEVMHPVKKKAFKMVLMVLVIIIATYLPTVALMPFVSYYSFMVFNCQISISVYSIMDLSCSIEPLLYLTKMDHVGGSCCWQRPSKEQHDAKV</sequence>
<dbReference type="OrthoDB" id="8889623at2759"/>
<dbReference type="PROSITE" id="PS50262">
    <property type="entry name" value="G_PROTEIN_RECEP_F1_2"/>
    <property type="match status" value="1"/>
</dbReference>
<keyword evidence="7" id="KW-0325">Glycoprotein</keyword>
<feature type="transmembrane region" description="Helical" evidence="9">
    <location>
        <begin position="193"/>
        <end position="216"/>
    </location>
</feature>
<evidence type="ECO:0000256" key="1">
    <source>
        <dbReference type="ARBA" id="ARBA00004141"/>
    </source>
</evidence>
<dbReference type="Proteomes" id="UP000515150">
    <property type="component" value="Chromosome 1"/>
</dbReference>
<feature type="transmembrane region" description="Helical" evidence="9">
    <location>
        <begin position="134"/>
        <end position="155"/>
    </location>
</feature>
<reference evidence="12" key="1">
    <citation type="submission" date="2025-08" db="UniProtKB">
        <authorList>
            <consortium name="RefSeq"/>
        </authorList>
    </citation>
    <scope>IDENTIFICATION</scope>
</reference>
<proteinExistence type="predicted"/>
<dbReference type="AlphaFoldDB" id="A0A6P7N815"/>
<evidence type="ECO:0000256" key="6">
    <source>
        <dbReference type="ARBA" id="ARBA00023170"/>
    </source>
</evidence>
<keyword evidence="8" id="KW-0807">Transducer</keyword>
<dbReference type="PANTHER" id="PTHR24232">
    <property type="entry name" value="G-PROTEIN COUPLED RECEPTOR"/>
    <property type="match status" value="1"/>
</dbReference>
<evidence type="ECO:0000256" key="8">
    <source>
        <dbReference type="ARBA" id="ARBA00023224"/>
    </source>
</evidence>
<evidence type="ECO:0000256" key="3">
    <source>
        <dbReference type="ARBA" id="ARBA00022989"/>
    </source>
</evidence>
<feature type="transmembrane region" description="Helical" evidence="9">
    <location>
        <begin position="162"/>
        <end position="181"/>
    </location>
</feature>
<evidence type="ECO:0000256" key="2">
    <source>
        <dbReference type="ARBA" id="ARBA00022692"/>
    </source>
</evidence>
<evidence type="ECO:0000259" key="10">
    <source>
        <dbReference type="PROSITE" id="PS50262"/>
    </source>
</evidence>
<dbReference type="KEGG" id="bspl:114860812"/>
<keyword evidence="5 9" id="KW-0472">Membrane</keyword>
<dbReference type="GeneID" id="114860812"/>
<dbReference type="Gene3D" id="1.20.1070.10">
    <property type="entry name" value="Rhodopsin 7-helix transmembrane proteins"/>
    <property type="match status" value="1"/>
</dbReference>
<organism evidence="11 12">
    <name type="scientific">Betta splendens</name>
    <name type="common">Siamese fighting fish</name>
    <dbReference type="NCBI Taxonomy" id="158456"/>
    <lineage>
        <taxon>Eukaryota</taxon>
        <taxon>Metazoa</taxon>
        <taxon>Chordata</taxon>
        <taxon>Craniata</taxon>
        <taxon>Vertebrata</taxon>
        <taxon>Euteleostomi</taxon>
        <taxon>Actinopterygii</taxon>
        <taxon>Neopterygii</taxon>
        <taxon>Teleostei</taxon>
        <taxon>Neoteleostei</taxon>
        <taxon>Acanthomorphata</taxon>
        <taxon>Anabantaria</taxon>
        <taxon>Anabantiformes</taxon>
        <taxon>Anabantoidei</taxon>
        <taxon>Osphronemidae</taxon>
        <taxon>Betta</taxon>
    </lineage>
</organism>
<dbReference type="PRINTS" id="PR00237">
    <property type="entry name" value="GPCRRHODOPSN"/>
</dbReference>
<keyword evidence="11" id="KW-1185">Reference proteome</keyword>
<dbReference type="GO" id="GO:0035025">
    <property type="term" value="P:positive regulation of Rho protein signal transduction"/>
    <property type="evidence" value="ECO:0007669"/>
    <property type="project" value="TreeGrafter"/>
</dbReference>
<comment type="subcellular location">
    <subcellularLocation>
        <location evidence="1">Membrane</location>
        <topology evidence="1">Multi-pass membrane protein</topology>
    </subcellularLocation>
</comment>
<keyword evidence="3 9" id="KW-1133">Transmembrane helix</keyword>
<keyword evidence="2 9" id="KW-0812">Transmembrane</keyword>
<evidence type="ECO:0000313" key="11">
    <source>
        <dbReference type="Proteomes" id="UP000515150"/>
    </source>
</evidence>
<dbReference type="Pfam" id="PF00001">
    <property type="entry name" value="7tm_1"/>
    <property type="match status" value="1"/>
</dbReference>
<name>A0A6P7N815_BETSP</name>
<feature type="domain" description="G-protein coupled receptors family 1 profile" evidence="10">
    <location>
        <begin position="69"/>
        <end position="289"/>
    </location>
</feature>
<dbReference type="SUPFAM" id="SSF81321">
    <property type="entry name" value="Family A G protein-coupled receptor-like"/>
    <property type="match status" value="1"/>
</dbReference>
<keyword evidence="4" id="KW-0297">G-protein coupled receptor</keyword>
<evidence type="ECO:0000313" key="12">
    <source>
        <dbReference type="RefSeq" id="XP_029015552.2"/>
    </source>
</evidence>
<gene>
    <name evidence="12" type="primary">LOC114860812</name>
</gene>
<dbReference type="InterPro" id="IPR000276">
    <property type="entry name" value="GPCR_Rhodpsn"/>
</dbReference>
<evidence type="ECO:0000256" key="9">
    <source>
        <dbReference type="SAM" id="Phobius"/>
    </source>
</evidence>
<protein>
    <submittedName>
        <fullName evidence="12">G-protein coupled receptor 4-like</fullName>
    </submittedName>
</protein>
<dbReference type="PANTHER" id="PTHR24232:SF108">
    <property type="entry name" value="G-PROTEIN COUPLED RECEPTOR 35-LIKE-RELATED"/>
    <property type="match status" value="1"/>
</dbReference>
<feature type="transmembrane region" description="Helical" evidence="9">
    <location>
        <begin position="237"/>
        <end position="263"/>
    </location>
</feature>
<feature type="transmembrane region" description="Helical" evidence="9">
    <location>
        <begin position="89"/>
        <end position="114"/>
    </location>
</feature>
<dbReference type="InterPro" id="IPR017452">
    <property type="entry name" value="GPCR_Rhodpsn_7TM"/>
</dbReference>
<dbReference type="RefSeq" id="XP_029015552.2">
    <property type="nucleotide sequence ID" value="XM_029159719.3"/>
</dbReference>
<evidence type="ECO:0000256" key="5">
    <source>
        <dbReference type="ARBA" id="ARBA00023136"/>
    </source>
</evidence>
<evidence type="ECO:0000256" key="4">
    <source>
        <dbReference type="ARBA" id="ARBA00023040"/>
    </source>
</evidence>
<dbReference type="InParanoid" id="A0A6P7N815"/>
<dbReference type="GO" id="GO:0004930">
    <property type="term" value="F:G protein-coupled receptor activity"/>
    <property type="evidence" value="ECO:0007669"/>
    <property type="project" value="UniProtKB-KW"/>
</dbReference>
<accession>A0A6P7N815</accession>
<dbReference type="GO" id="GO:0005886">
    <property type="term" value="C:plasma membrane"/>
    <property type="evidence" value="ECO:0007669"/>
    <property type="project" value="TreeGrafter"/>
</dbReference>
<evidence type="ECO:0000256" key="7">
    <source>
        <dbReference type="ARBA" id="ARBA00023180"/>
    </source>
</evidence>